<evidence type="ECO:0000313" key="4">
    <source>
        <dbReference type="EMBL" id="PIO63910.1"/>
    </source>
</evidence>
<evidence type="ECO:0000313" key="5">
    <source>
        <dbReference type="Proteomes" id="UP000230423"/>
    </source>
</evidence>
<evidence type="ECO:0000256" key="3">
    <source>
        <dbReference type="ARBA" id="ARBA00029631"/>
    </source>
</evidence>
<dbReference type="InterPro" id="IPR019560">
    <property type="entry name" value="Mitochondrial_18_kDa_protein"/>
</dbReference>
<comment type="similarity">
    <text evidence="1">Belongs to the MTFP1 family.</text>
</comment>
<reference evidence="4 5" key="1">
    <citation type="submission" date="2015-09" db="EMBL/GenBank/DDBJ databases">
        <title>Draft genome of the parasitic nematode Teladorsagia circumcincta isolate WARC Sus (inbred).</title>
        <authorList>
            <person name="Mitreva M."/>
        </authorList>
    </citation>
    <scope>NUCLEOTIDE SEQUENCE [LARGE SCALE GENOMIC DNA]</scope>
    <source>
        <strain evidence="4 5">S</strain>
    </source>
</reference>
<dbReference type="GO" id="GO:0005739">
    <property type="term" value="C:mitochondrion"/>
    <property type="evidence" value="ECO:0007669"/>
    <property type="project" value="TreeGrafter"/>
</dbReference>
<evidence type="ECO:0000256" key="1">
    <source>
        <dbReference type="ARBA" id="ARBA00009224"/>
    </source>
</evidence>
<dbReference type="EMBL" id="KZ350404">
    <property type="protein sequence ID" value="PIO63910.1"/>
    <property type="molecule type" value="Genomic_DNA"/>
</dbReference>
<proteinExistence type="inferred from homology"/>
<dbReference type="OrthoDB" id="424969at2759"/>
<dbReference type="Proteomes" id="UP000230423">
    <property type="component" value="Unassembled WGS sequence"/>
</dbReference>
<dbReference type="PANTHER" id="PTHR11001">
    <property type="entry name" value="MITOCHONDRIAL FISSION PROCESS PROTEIN 1"/>
    <property type="match status" value="1"/>
</dbReference>
<accession>A0A2G9U323</accession>
<name>A0A2G9U323_TELCI</name>
<sequence>MSTLKKCEDEFEALTSDLRQIDLYRDTPIRYLGYANEIGEAFRSMLPVAAVRSTYVVALGYACADALDKSNKAYNVNCAVSCIHSCEMEVQL</sequence>
<organism evidence="4 5">
    <name type="scientific">Teladorsagia circumcincta</name>
    <name type="common">Brown stomach worm</name>
    <name type="synonym">Ostertagia circumcincta</name>
    <dbReference type="NCBI Taxonomy" id="45464"/>
    <lineage>
        <taxon>Eukaryota</taxon>
        <taxon>Metazoa</taxon>
        <taxon>Ecdysozoa</taxon>
        <taxon>Nematoda</taxon>
        <taxon>Chromadorea</taxon>
        <taxon>Rhabditida</taxon>
        <taxon>Rhabditina</taxon>
        <taxon>Rhabditomorpha</taxon>
        <taxon>Strongyloidea</taxon>
        <taxon>Trichostrongylidae</taxon>
        <taxon>Teladorsagia</taxon>
    </lineage>
</organism>
<dbReference type="PANTHER" id="PTHR11001:SF2">
    <property type="entry name" value="MITOCHONDRIAL FISSION PROCESS PROTEIN 1"/>
    <property type="match status" value="1"/>
</dbReference>
<gene>
    <name evidence="4" type="ORF">TELCIR_14477</name>
</gene>
<dbReference type="Pfam" id="PF10558">
    <property type="entry name" value="MTP18"/>
    <property type="match status" value="1"/>
</dbReference>
<dbReference type="AlphaFoldDB" id="A0A2G9U323"/>
<keyword evidence="5" id="KW-1185">Reference proteome</keyword>
<evidence type="ECO:0000256" key="2">
    <source>
        <dbReference type="ARBA" id="ARBA00017835"/>
    </source>
</evidence>
<dbReference type="GO" id="GO:0000266">
    <property type="term" value="P:mitochondrial fission"/>
    <property type="evidence" value="ECO:0007669"/>
    <property type="project" value="TreeGrafter"/>
</dbReference>
<protein>
    <recommendedName>
        <fullName evidence="2">Mitochondrial fission process protein 1</fullName>
    </recommendedName>
    <alternativeName>
        <fullName evidence="3">Mitochondrial 18 kDa protein</fullName>
    </alternativeName>
</protein>